<organism evidence="3 4">
    <name type="scientific">Streptococcus sobrinus</name>
    <dbReference type="NCBI Taxonomy" id="1310"/>
    <lineage>
        <taxon>Bacteria</taxon>
        <taxon>Bacillati</taxon>
        <taxon>Bacillota</taxon>
        <taxon>Bacilli</taxon>
        <taxon>Lactobacillales</taxon>
        <taxon>Streptococcaceae</taxon>
        <taxon>Streptococcus</taxon>
    </lineage>
</organism>
<accession>A0ABN5LK24</accession>
<evidence type="ECO:0000256" key="1">
    <source>
        <dbReference type="SAM" id="Phobius"/>
    </source>
</evidence>
<sequence>MTSLENFWYKLNQTKHGKEYFFSSIIILIALLVSAIFLKGYVFYGKSQVLYSYKVETKQTAQAKQSTHVYHDIHALKGFSKISAGTKLTVLGYDAIKHHNQKELFAKVKVDGQTLYVMAKAITLKQSNAINRYIANLGYPKVSPKQDIYSKFKKEAYHTQSKQPKGIVIHDTGTENSTLAGEKANMENDYRDQGVFVHSFIDDKEILTIANPNYMAQGAGPKANPYYLQFEMVHVYQKKAFAKQIANAAYYTALMLNKYNLGITLGQKNGQGTVWTHEMVSEDLGGTNHIDPSQYWEDSASQFFQTDYDVEDFVQLVQAYYNRL</sequence>
<dbReference type="CDD" id="cd06583">
    <property type="entry name" value="PGRP"/>
    <property type="match status" value="1"/>
</dbReference>
<proteinExistence type="predicted"/>
<dbReference type="InterPro" id="IPR036505">
    <property type="entry name" value="Amidase/PGRP_sf"/>
</dbReference>
<name>A0ABN5LK24_9STRE</name>
<feature type="transmembrane region" description="Helical" evidence="1">
    <location>
        <begin position="20"/>
        <end position="44"/>
    </location>
</feature>
<dbReference type="GeneID" id="93924516"/>
<keyword evidence="1" id="KW-0812">Transmembrane</keyword>
<dbReference type="Gene3D" id="3.40.80.10">
    <property type="entry name" value="Peptidoglycan recognition protein-like"/>
    <property type="match status" value="1"/>
</dbReference>
<feature type="domain" description="N-acetylmuramoyl-L-alanine amidase" evidence="2">
    <location>
        <begin position="152"/>
        <end position="293"/>
    </location>
</feature>
<evidence type="ECO:0000313" key="3">
    <source>
        <dbReference type="EMBL" id="AWN21354.1"/>
    </source>
</evidence>
<keyword evidence="1" id="KW-0472">Membrane</keyword>
<evidence type="ECO:0000259" key="2">
    <source>
        <dbReference type="SMART" id="SM00644"/>
    </source>
</evidence>
<dbReference type="InterPro" id="IPR002502">
    <property type="entry name" value="Amidase_domain"/>
</dbReference>
<dbReference type="Pfam" id="PF01510">
    <property type="entry name" value="Amidase_2"/>
    <property type="match status" value="1"/>
</dbReference>
<dbReference type="EMBL" id="CP029490">
    <property type="protein sequence ID" value="AWN21354.1"/>
    <property type="molecule type" value="Genomic_DNA"/>
</dbReference>
<gene>
    <name evidence="3" type="ORF">DK182_08355</name>
</gene>
<protein>
    <submittedName>
        <fullName evidence="3">N-acetylmuramoyl-L-alanine amidase</fullName>
    </submittedName>
</protein>
<keyword evidence="1" id="KW-1133">Transmembrane helix</keyword>
<reference evidence="3 4" key="1">
    <citation type="submission" date="2018-05" db="EMBL/GenBank/DDBJ databases">
        <title>Complete genome sequences of Streptococcus sobrinus.</title>
        <authorList>
            <person name="Sales M."/>
            <person name="Jensen P.A."/>
        </authorList>
    </citation>
    <scope>NUCLEOTIDE SEQUENCE [LARGE SCALE GENOMIC DNA]</scope>
    <source>
        <strain evidence="3 4">SL1</strain>
    </source>
</reference>
<dbReference type="Proteomes" id="UP000245369">
    <property type="component" value="Chromosome"/>
</dbReference>
<evidence type="ECO:0000313" key="4">
    <source>
        <dbReference type="Proteomes" id="UP000245369"/>
    </source>
</evidence>
<keyword evidence="4" id="KW-1185">Reference proteome</keyword>
<dbReference type="SMART" id="SM00644">
    <property type="entry name" value="Ami_2"/>
    <property type="match status" value="1"/>
</dbReference>
<dbReference type="SUPFAM" id="SSF55846">
    <property type="entry name" value="N-acetylmuramoyl-L-alanine amidase-like"/>
    <property type="match status" value="1"/>
</dbReference>
<dbReference type="RefSeq" id="WP_019770631.1">
    <property type="nucleotide sequence ID" value="NZ_CP029490.1"/>
</dbReference>